<keyword evidence="1" id="KW-0472">Membrane</keyword>
<feature type="transmembrane region" description="Helical" evidence="1">
    <location>
        <begin position="12"/>
        <end position="32"/>
    </location>
</feature>
<proteinExistence type="predicted"/>
<keyword evidence="1" id="KW-1133">Transmembrane helix</keyword>
<reference evidence="2" key="1">
    <citation type="journal article" date="2021" name="Proc. Natl. Acad. Sci. U.S.A.">
        <title>A Catalog of Tens of Thousands of Viruses from Human Metagenomes Reveals Hidden Associations with Chronic Diseases.</title>
        <authorList>
            <person name="Tisza M.J."/>
            <person name="Buck C.B."/>
        </authorList>
    </citation>
    <scope>NUCLEOTIDE SEQUENCE</scope>
    <source>
        <strain evidence="2">CtQyH19</strain>
    </source>
</reference>
<keyword evidence="1" id="KW-0812">Transmembrane</keyword>
<accession>A0A8S5UQU3</accession>
<evidence type="ECO:0000313" key="2">
    <source>
        <dbReference type="EMBL" id="DAF96845.1"/>
    </source>
</evidence>
<name>A0A8S5UQU3_9CAUD</name>
<protein>
    <submittedName>
        <fullName evidence="2">Uncharacterized protein</fullName>
    </submittedName>
</protein>
<sequence>MWVTCVLKMYIIQSFILLFKLLVYLASFYCTYKHIKKPYKLSYLKV</sequence>
<dbReference type="EMBL" id="BK016121">
    <property type="protein sequence ID" value="DAF96845.1"/>
    <property type="molecule type" value="Genomic_DNA"/>
</dbReference>
<evidence type="ECO:0000256" key="1">
    <source>
        <dbReference type="SAM" id="Phobius"/>
    </source>
</evidence>
<organism evidence="2">
    <name type="scientific">Podoviridae sp. ctQyH19</name>
    <dbReference type="NCBI Taxonomy" id="2825249"/>
    <lineage>
        <taxon>Viruses</taxon>
        <taxon>Duplodnaviria</taxon>
        <taxon>Heunggongvirae</taxon>
        <taxon>Uroviricota</taxon>
        <taxon>Caudoviricetes</taxon>
    </lineage>
</organism>